<dbReference type="EMBL" id="RKKB01000001">
    <property type="protein sequence ID" value="RPA34189.1"/>
    <property type="molecule type" value="Genomic_DNA"/>
</dbReference>
<dbReference type="RefSeq" id="WP_124011476.1">
    <property type="nucleotide sequence ID" value="NZ_CP034073.1"/>
</dbReference>
<reference evidence="2" key="3">
    <citation type="submission" date="2018-11" db="EMBL/GenBank/DDBJ databases">
        <authorList>
            <person name="Hwang Y.J."/>
            <person name="Hwang C.Y."/>
        </authorList>
    </citation>
    <scope>NUCLEOTIDE SEQUENCE</scope>
    <source>
        <strain evidence="2">R106</strain>
    </source>
</reference>
<evidence type="ECO:0000313" key="3">
    <source>
        <dbReference type="Proteomes" id="UP000273778"/>
    </source>
</evidence>
<dbReference type="AlphaFoldDB" id="A0A3N4E7M7"/>
<evidence type="ECO:0000313" key="4">
    <source>
        <dbReference type="Proteomes" id="UP000278855"/>
    </source>
</evidence>
<dbReference type="Pfam" id="PF11207">
    <property type="entry name" value="DUF2989"/>
    <property type="match status" value="1"/>
</dbReference>
<organism evidence="2 4">
    <name type="scientific">Shewanella psychromarinicola</name>
    <dbReference type="NCBI Taxonomy" id="2487742"/>
    <lineage>
        <taxon>Bacteria</taxon>
        <taxon>Pseudomonadati</taxon>
        <taxon>Pseudomonadota</taxon>
        <taxon>Gammaproteobacteria</taxon>
        <taxon>Alteromonadales</taxon>
        <taxon>Shewanellaceae</taxon>
        <taxon>Shewanella</taxon>
    </lineage>
</organism>
<reference evidence="4" key="2">
    <citation type="submission" date="2018-11" db="EMBL/GenBank/DDBJ databases">
        <title>Shewanella sp. R106.</title>
        <authorList>
            <person name="Hwang Y.J."/>
            <person name="Hwang C.Y."/>
        </authorList>
    </citation>
    <scope>NUCLEOTIDE SEQUENCE [LARGE SCALE GENOMIC DNA]</scope>
    <source>
        <strain evidence="4">R106</strain>
    </source>
</reference>
<dbReference type="KEGG" id="spsr:EGC80_16700"/>
<reference evidence="1 3" key="1">
    <citation type="submission" date="2018-11" db="EMBL/GenBank/DDBJ databases">
        <title>Shewanella sp. M2.</title>
        <authorList>
            <person name="Hwang Y.J."/>
            <person name="Hwang C.Y."/>
        </authorList>
    </citation>
    <scope>NUCLEOTIDE SEQUENCE [LARGE SCALE GENOMIC DNA]</scope>
    <source>
        <strain evidence="1 3">M2</strain>
    </source>
</reference>
<accession>A0A3N4E7M7</accession>
<dbReference type="OrthoDB" id="5900133at2"/>
<dbReference type="Proteomes" id="UP000273778">
    <property type="component" value="Chromosome"/>
</dbReference>
<evidence type="ECO:0000313" key="1">
    <source>
        <dbReference type="EMBL" id="AZG36347.1"/>
    </source>
</evidence>
<keyword evidence="3" id="KW-1185">Reference proteome</keyword>
<proteinExistence type="predicted"/>
<dbReference type="Proteomes" id="UP000278855">
    <property type="component" value="Unassembled WGS sequence"/>
</dbReference>
<dbReference type="InterPro" id="IPR021372">
    <property type="entry name" value="DUF2989"/>
</dbReference>
<dbReference type="EMBL" id="CP034073">
    <property type="protein sequence ID" value="AZG36347.1"/>
    <property type="molecule type" value="Genomic_DNA"/>
</dbReference>
<name>A0A3N4E7M7_9GAMM</name>
<gene>
    <name evidence="2" type="ORF">EGC77_00320</name>
    <name evidence="1" type="ORF">EGC80_16700</name>
</gene>
<evidence type="ECO:0000313" key="2">
    <source>
        <dbReference type="EMBL" id="RPA34189.1"/>
    </source>
</evidence>
<protein>
    <submittedName>
        <fullName evidence="2">DUF2989 domain-containing protein</fullName>
    </submittedName>
</protein>
<sequence length="276" mass="31827">MNHNFVLITSFTVIGAFFGLYGCDNDRNSDQICKNNPELCSDLHEDSWCRFEKADLIRHRYALKQSSSPTGKQLYQQLVHLEDYSKCIELAAGVQHKLNTYRTRDREQAFAVSTQTLAELQEFTRTNNNVHLAFYRWMRFNDQAGFTIVEETYKQGNLVDNEIITQLAAYYVRVSPRDAKSLYLHLLSTSEPANVDPDWFLALASIYRQQQDSEKEYLLTRANLLMSENLADEEQVLAIINGDHKRALVLDRQAVELVSTVMSNKFANSHSETLLR</sequence>